<dbReference type="OrthoDB" id="8692at2157"/>
<feature type="domain" description="Asparagine synthetase" evidence="3">
    <location>
        <begin position="166"/>
        <end position="264"/>
    </location>
</feature>
<dbReference type="eggNOG" id="arCOG00721">
    <property type="taxonomic scope" value="Archaea"/>
</dbReference>
<keyword evidence="2" id="KW-0067">ATP-binding</keyword>
<dbReference type="HOGENOM" id="CLU_050152_0_0_2"/>
<dbReference type="eggNOG" id="arCOG00071">
    <property type="taxonomic scope" value="Archaea"/>
</dbReference>
<gene>
    <name evidence="4" type="ordered locus">TUZN_0171</name>
</gene>
<reference evidence="4 5" key="1">
    <citation type="journal article" date="2011" name="J. Bacteriol.">
        <title>Complete genome sequence of the thermoacidophilic crenarchaeon Thermoproteus uzoniensis 768-20.</title>
        <authorList>
            <person name="Mardanov A.V."/>
            <person name="Gumerov V.M."/>
            <person name="Beletsky A.V."/>
            <person name="Prokofeva M.I."/>
            <person name="Bonch-Osmolovskaya E.A."/>
            <person name="Ravin N.V."/>
            <person name="Skryabin K.G."/>
        </authorList>
    </citation>
    <scope>NUCLEOTIDE SEQUENCE [LARGE SCALE GENOMIC DNA]</scope>
    <source>
        <strain evidence="4 5">768-20</strain>
    </source>
</reference>
<dbReference type="PANTHER" id="PTHR11772:SF46">
    <property type="entry name" value="ASPARAGINE SYNTHETASE DOMAIN-CONTAINING PROTEIN"/>
    <property type="match status" value="1"/>
</dbReference>
<evidence type="ECO:0000313" key="4">
    <source>
        <dbReference type="EMBL" id="AEA11671.1"/>
    </source>
</evidence>
<sequence length="295" mass="32408">MSLPELLAAAASRARCDGVLLSGGLDSATVAWALTKAGLKPVGFNTQYAPAPGSDVPHLMEVARALRLRVVVSWVGEEEAVKAAEEVVGILKVFNPMEVVNCAAAYVSMRAAAEMGVRRICTGDGGDELFAGYEYMQRMEPRELDEYIRRLAEGRWYFCAFDVGKALGVEVAAPYLDPEVVRYALSVPAEEKVRGGVGKYVVRRQFQGLLPDSVVWRRKDPIEVGSGFSALYDVLARRAEGYSADIPVQGAAKYLYKAFRERGLTYERDKESPCPVCGYKLRDGYCPMCGYYARA</sequence>
<proteinExistence type="predicted"/>
<feature type="domain" description="Asparagine synthetase" evidence="3">
    <location>
        <begin position="18"/>
        <end position="142"/>
    </location>
</feature>
<dbReference type="Pfam" id="PF00733">
    <property type="entry name" value="Asn_synthase"/>
    <property type="match status" value="2"/>
</dbReference>
<dbReference type="Gene3D" id="3.40.50.620">
    <property type="entry name" value="HUPs"/>
    <property type="match status" value="1"/>
</dbReference>
<dbReference type="InterPro" id="IPR050795">
    <property type="entry name" value="Asn_Synthetase"/>
</dbReference>
<dbReference type="EMBL" id="CP002590">
    <property type="protein sequence ID" value="AEA11671.1"/>
    <property type="molecule type" value="Genomic_DNA"/>
</dbReference>
<evidence type="ECO:0000256" key="2">
    <source>
        <dbReference type="ARBA" id="ARBA00022840"/>
    </source>
</evidence>
<dbReference type="RefSeq" id="WP_013679007.1">
    <property type="nucleotide sequence ID" value="NC_015315.1"/>
</dbReference>
<dbReference type="AlphaFoldDB" id="F2L1K1"/>
<evidence type="ECO:0000259" key="3">
    <source>
        <dbReference type="Pfam" id="PF00733"/>
    </source>
</evidence>
<dbReference type="STRING" id="999630.TUZN_0171"/>
<evidence type="ECO:0000256" key="1">
    <source>
        <dbReference type="ARBA" id="ARBA00022741"/>
    </source>
</evidence>
<name>F2L1K1_THEU7</name>
<organism evidence="4 5">
    <name type="scientific">Thermoproteus uzoniensis (strain 768-20)</name>
    <dbReference type="NCBI Taxonomy" id="999630"/>
    <lineage>
        <taxon>Archaea</taxon>
        <taxon>Thermoproteota</taxon>
        <taxon>Thermoprotei</taxon>
        <taxon>Thermoproteales</taxon>
        <taxon>Thermoproteaceae</taxon>
        <taxon>Thermoproteus</taxon>
    </lineage>
</organism>
<keyword evidence="1" id="KW-0547">Nucleotide-binding</keyword>
<dbReference type="InterPro" id="IPR014729">
    <property type="entry name" value="Rossmann-like_a/b/a_fold"/>
</dbReference>
<dbReference type="SUPFAM" id="SSF52402">
    <property type="entry name" value="Adenine nucleotide alpha hydrolases-like"/>
    <property type="match status" value="1"/>
</dbReference>
<dbReference type="Proteomes" id="UP000008138">
    <property type="component" value="Chromosome"/>
</dbReference>
<evidence type="ECO:0000313" key="5">
    <source>
        <dbReference type="Proteomes" id="UP000008138"/>
    </source>
</evidence>
<dbReference type="GO" id="GO:0006529">
    <property type="term" value="P:asparagine biosynthetic process"/>
    <property type="evidence" value="ECO:0007669"/>
    <property type="project" value="InterPro"/>
</dbReference>
<dbReference type="InterPro" id="IPR001962">
    <property type="entry name" value="Asn_synthase"/>
</dbReference>
<reference key="2">
    <citation type="submission" date="2011-03" db="EMBL/GenBank/DDBJ databases">
        <title>Complete genome sequence of the thermoacidophilic crenarchaeon Thermoproteus uzoniensis 768-20.</title>
        <authorList>
            <person name="Mardanov A.V."/>
            <person name="Gumerov V.M."/>
            <person name="Beletsky A.V."/>
            <person name="Prokofeva M.I."/>
            <person name="Bonch-Osmolovskaya E.A."/>
            <person name="Ravin N.V."/>
            <person name="Skryabin K.G."/>
        </authorList>
    </citation>
    <scope>NUCLEOTIDE SEQUENCE</scope>
    <source>
        <strain>768-20</strain>
    </source>
</reference>
<keyword evidence="5" id="KW-1185">Reference proteome</keyword>
<dbReference type="GeneID" id="10359720"/>
<dbReference type="GO" id="GO:0005524">
    <property type="term" value="F:ATP binding"/>
    <property type="evidence" value="ECO:0007669"/>
    <property type="project" value="UniProtKB-KW"/>
</dbReference>
<dbReference type="PANTHER" id="PTHR11772">
    <property type="entry name" value="ASPARAGINE SYNTHETASE"/>
    <property type="match status" value="1"/>
</dbReference>
<dbReference type="GO" id="GO:0005829">
    <property type="term" value="C:cytosol"/>
    <property type="evidence" value="ECO:0007669"/>
    <property type="project" value="TreeGrafter"/>
</dbReference>
<dbReference type="GO" id="GO:0004066">
    <property type="term" value="F:asparagine synthase (glutamine-hydrolyzing) activity"/>
    <property type="evidence" value="ECO:0007669"/>
    <property type="project" value="InterPro"/>
</dbReference>
<protein>
    <submittedName>
        <fullName evidence="4">Asparagine synthase</fullName>
    </submittedName>
</protein>
<dbReference type="KEGG" id="tuz:TUZN_0171"/>
<accession>F2L1K1</accession>
<dbReference type="CDD" id="cd01991">
    <property type="entry name" value="Asn_synthase_B_C"/>
    <property type="match status" value="1"/>
</dbReference>